<dbReference type="InterPro" id="IPR025358">
    <property type="entry name" value="DUF4262"/>
</dbReference>
<dbReference type="Proteomes" id="UP001500804">
    <property type="component" value="Unassembled WGS sequence"/>
</dbReference>
<proteinExistence type="predicted"/>
<name>A0ABP9NQH9_9PSEU</name>
<dbReference type="Pfam" id="PF14081">
    <property type="entry name" value="DUF4262"/>
    <property type="match status" value="1"/>
</dbReference>
<sequence length="154" mass="17415">MCVFCDDPALTYPEYLARMARLADEYGWAVQGVERERFRPPWAYTVGLTPRGRPELLVTGMPLHRCSELLDAVAPHLLHDEPPAAGERLRLVDGPLVEFVDVENPDVHLLTALALYGPPVRGLQVVWADDRDRWPWERGFRGRRGGQPVLGPRP</sequence>
<accession>A0ABP9NQH9</accession>
<keyword evidence="2" id="KW-1185">Reference proteome</keyword>
<comment type="caution">
    <text evidence="1">The sequence shown here is derived from an EMBL/GenBank/DDBJ whole genome shotgun (WGS) entry which is preliminary data.</text>
</comment>
<organism evidence="1 2">
    <name type="scientific">Pseudonocardia adelaidensis</name>
    <dbReference type="NCBI Taxonomy" id="648754"/>
    <lineage>
        <taxon>Bacteria</taxon>
        <taxon>Bacillati</taxon>
        <taxon>Actinomycetota</taxon>
        <taxon>Actinomycetes</taxon>
        <taxon>Pseudonocardiales</taxon>
        <taxon>Pseudonocardiaceae</taxon>
        <taxon>Pseudonocardia</taxon>
    </lineage>
</organism>
<protein>
    <submittedName>
        <fullName evidence="1">DUF4262 domain-containing protein</fullName>
    </submittedName>
</protein>
<evidence type="ECO:0000313" key="1">
    <source>
        <dbReference type="EMBL" id="GAA5131233.1"/>
    </source>
</evidence>
<dbReference type="RefSeq" id="WP_345608396.1">
    <property type="nucleotide sequence ID" value="NZ_BAABJO010000023.1"/>
</dbReference>
<gene>
    <name evidence="1" type="ORF">GCM10023320_54230</name>
</gene>
<dbReference type="EMBL" id="BAABJO010000023">
    <property type="protein sequence ID" value="GAA5131233.1"/>
    <property type="molecule type" value="Genomic_DNA"/>
</dbReference>
<reference evidence="2" key="1">
    <citation type="journal article" date="2019" name="Int. J. Syst. Evol. Microbiol.">
        <title>The Global Catalogue of Microorganisms (GCM) 10K type strain sequencing project: providing services to taxonomists for standard genome sequencing and annotation.</title>
        <authorList>
            <consortium name="The Broad Institute Genomics Platform"/>
            <consortium name="The Broad Institute Genome Sequencing Center for Infectious Disease"/>
            <person name="Wu L."/>
            <person name="Ma J."/>
        </authorList>
    </citation>
    <scope>NUCLEOTIDE SEQUENCE [LARGE SCALE GENOMIC DNA]</scope>
    <source>
        <strain evidence="2">JCM 18302</strain>
    </source>
</reference>
<evidence type="ECO:0000313" key="2">
    <source>
        <dbReference type="Proteomes" id="UP001500804"/>
    </source>
</evidence>